<dbReference type="PANTHER" id="PTHR44259">
    <property type="entry name" value="OS07G0183000 PROTEIN-RELATED"/>
    <property type="match status" value="1"/>
</dbReference>
<dbReference type="Gene3D" id="1.20.1280.50">
    <property type="match status" value="1"/>
</dbReference>
<dbReference type="KEGG" id="pavi:110773760"/>
<dbReference type="GeneID" id="110773760"/>
<organism evidence="3 4">
    <name type="scientific">Prunus avium</name>
    <name type="common">Cherry</name>
    <name type="synonym">Cerasus avium</name>
    <dbReference type="NCBI Taxonomy" id="42229"/>
    <lineage>
        <taxon>Eukaryota</taxon>
        <taxon>Viridiplantae</taxon>
        <taxon>Streptophyta</taxon>
        <taxon>Embryophyta</taxon>
        <taxon>Tracheophyta</taxon>
        <taxon>Spermatophyta</taxon>
        <taxon>Magnoliopsida</taxon>
        <taxon>eudicotyledons</taxon>
        <taxon>Gunneridae</taxon>
        <taxon>Pentapetalae</taxon>
        <taxon>rosids</taxon>
        <taxon>fabids</taxon>
        <taxon>Rosales</taxon>
        <taxon>Rosaceae</taxon>
        <taxon>Amygdaloideae</taxon>
        <taxon>Amygdaleae</taxon>
        <taxon>Prunus</taxon>
    </lineage>
</organism>
<evidence type="ECO:0000313" key="4">
    <source>
        <dbReference type="RefSeq" id="XP_021833978.1"/>
    </source>
</evidence>
<gene>
    <name evidence="4" type="primary">LOC110773760</name>
</gene>
<dbReference type="Proteomes" id="UP000515124">
    <property type="component" value="Unplaced"/>
</dbReference>
<evidence type="ECO:0000259" key="1">
    <source>
        <dbReference type="Pfam" id="PF00646"/>
    </source>
</evidence>
<evidence type="ECO:0000313" key="3">
    <source>
        <dbReference type="Proteomes" id="UP000515124"/>
    </source>
</evidence>
<dbReference type="InterPro" id="IPR005174">
    <property type="entry name" value="KIB1-4_b-propeller"/>
</dbReference>
<keyword evidence="3" id="KW-1185">Reference proteome</keyword>
<dbReference type="InterPro" id="IPR001810">
    <property type="entry name" value="F-box_dom"/>
</dbReference>
<name>A0A6P5U1N0_PRUAV</name>
<dbReference type="InterPro" id="IPR050942">
    <property type="entry name" value="F-box_BR-signaling"/>
</dbReference>
<feature type="domain" description="F-box" evidence="1">
    <location>
        <begin position="6"/>
        <end position="42"/>
    </location>
</feature>
<protein>
    <submittedName>
        <fullName evidence="4">F-box protein SKIP23-like</fullName>
    </submittedName>
</protein>
<dbReference type="RefSeq" id="XP_021833978.1">
    <property type="nucleotide sequence ID" value="XM_021978286.1"/>
</dbReference>
<sequence>MGSDWAELCNQILDLVLEKLVSSSDYLRFSLVCKSWHSAAKDYQRSGNLSTCHPPMLLISTGKNGIWRLYNIMDDKVLDLQLNLSNKRFCGSSKGWLIAVDQSRIVTLINPFVRVKGRRMKKNSIIRLPPLTPPSPNIRDEMLAWAPYSNYFIFKAMLSADPILDANNCIVLVIYEQQCQMAFIRLNKDTTWTYVDQRYSIIEEVVLHQHKVYAASDRSFVSFDITTRSLSNVKFVAQCFRSGDWMKTYLVDSNDEELLMVERKIELEEERVTRKFKIFKFDYKECKWIVKKSLGDVAIFLGDNSSISVSASKFPECQPNCIYFTHDNISVGAELGPRGPCDIGVYDVASKKISQPSKDVMTLVKKSRQPPIWIVPRIQL</sequence>
<dbReference type="Pfam" id="PF00646">
    <property type="entry name" value="F-box"/>
    <property type="match status" value="1"/>
</dbReference>
<dbReference type="AlphaFoldDB" id="A0A6P5U1N0"/>
<dbReference type="Pfam" id="PF03478">
    <property type="entry name" value="Beta-prop_KIB1-4"/>
    <property type="match status" value="1"/>
</dbReference>
<reference evidence="4" key="1">
    <citation type="submission" date="2025-08" db="UniProtKB">
        <authorList>
            <consortium name="RefSeq"/>
        </authorList>
    </citation>
    <scope>IDENTIFICATION</scope>
</reference>
<feature type="domain" description="KIB1-4 beta-propeller" evidence="2">
    <location>
        <begin position="69"/>
        <end position="347"/>
    </location>
</feature>
<proteinExistence type="predicted"/>
<accession>A0A6P5U1N0</accession>
<evidence type="ECO:0000259" key="2">
    <source>
        <dbReference type="Pfam" id="PF03478"/>
    </source>
</evidence>
<dbReference type="PANTHER" id="PTHR44259:SF107">
    <property type="entry name" value="F-BOX PROTEIN SKIP23-LIKE"/>
    <property type="match status" value="1"/>
</dbReference>